<accession>A0ABV2YNE2</accession>
<sequence length="210" mass="22202">MSVIHRTTMAPTKVELLTAWLPGRPWYRGAGTPRLERAGGFRLDDPAGEVGIEFAVLEDADGTVYHQPMTYRGAPLERAEEALIGTSEHGVLGTRWVYDATRDPVAVGQVVALLRGRAVPQAQSVSDTPDTSVVASYGGPLPDGVSGRPAVVDGERWTDVLLDGVTLRVLRVLEETPEGPTAGVPASGVTAGWTAGGEPRRGAFVRVLPA</sequence>
<evidence type="ECO:0000313" key="6">
    <source>
        <dbReference type="EMBL" id="MEU3557247.1"/>
    </source>
</evidence>
<protein>
    <submittedName>
        <fullName evidence="6">1,4-alpha-glucan branching protein</fullName>
    </submittedName>
</protein>
<name>A0ABV2YNE2_9ACTN</name>
<evidence type="ECO:0000256" key="2">
    <source>
        <dbReference type="ARBA" id="ARBA00022741"/>
    </source>
</evidence>
<keyword evidence="1" id="KW-0808">Transferase</keyword>
<proteinExistence type="predicted"/>
<keyword evidence="7" id="KW-1185">Reference proteome</keyword>
<organism evidence="6 7">
    <name type="scientific">Streptomyces fragilis</name>
    <dbReference type="NCBI Taxonomy" id="67301"/>
    <lineage>
        <taxon>Bacteria</taxon>
        <taxon>Bacillati</taxon>
        <taxon>Actinomycetota</taxon>
        <taxon>Actinomycetes</taxon>
        <taxon>Kitasatosporales</taxon>
        <taxon>Streptomycetaceae</taxon>
        <taxon>Streptomyces</taxon>
    </lineage>
</organism>
<evidence type="ECO:0000313" key="7">
    <source>
        <dbReference type="Proteomes" id="UP001550850"/>
    </source>
</evidence>
<gene>
    <name evidence="6" type="ORF">AB0E65_23965</name>
</gene>
<feature type="domain" description="Maltokinase N-terminal cap" evidence="5">
    <location>
        <begin position="20"/>
        <end position="103"/>
    </location>
</feature>
<evidence type="ECO:0000256" key="3">
    <source>
        <dbReference type="ARBA" id="ARBA00022777"/>
    </source>
</evidence>
<comment type="caution">
    <text evidence="6">The sequence shown here is derived from an EMBL/GenBank/DDBJ whole genome shotgun (WGS) entry which is preliminary data.</text>
</comment>
<keyword evidence="2" id="KW-0547">Nucleotide-binding</keyword>
<dbReference type="Proteomes" id="UP001550850">
    <property type="component" value="Unassembled WGS sequence"/>
</dbReference>
<dbReference type="EMBL" id="JBEZUR010000052">
    <property type="protein sequence ID" value="MEU3557247.1"/>
    <property type="molecule type" value="Genomic_DNA"/>
</dbReference>
<reference evidence="6 7" key="1">
    <citation type="submission" date="2024-06" db="EMBL/GenBank/DDBJ databases">
        <title>The Natural Products Discovery Center: Release of the First 8490 Sequenced Strains for Exploring Actinobacteria Biosynthetic Diversity.</title>
        <authorList>
            <person name="Kalkreuter E."/>
            <person name="Kautsar S.A."/>
            <person name="Yang D."/>
            <person name="Bader C.D."/>
            <person name="Teijaro C.N."/>
            <person name="Fluegel L."/>
            <person name="Davis C.M."/>
            <person name="Simpson J.R."/>
            <person name="Lauterbach L."/>
            <person name="Steele A.D."/>
            <person name="Gui C."/>
            <person name="Meng S."/>
            <person name="Li G."/>
            <person name="Viehrig K."/>
            <person name="Ye F."/>
            <person name="Su P."/>
            <person name="Kiefer A.F."/>
            <person name="Nichols A."/>
            <person name="Cepeda A.J."/>
            <person name="Yan W."/>
            <person name="Fan B."/>
            <person name="Jiang Y."/>
            <person name="Adhikari A."/>
            <person name="Zheng C.-J."/>
            <person name="Schuster L."/>
            <person name="Cowan T.M."/>
            <person name="Smanski M.J."/>
            <person name="Chevrette M.G."/>
            <person name="De Carvalho L.P.S."/>
            <person name="Shen B."/>
        </authorList>
    </citation>
    <scope>NUCLEOTIDE SEQUENCE [LARGE SCALE GENOMIC DNA]</scope>
    <source>
        <strain evidence="6 7">NPDC038104</strain>
    </source>
</reference>
<dbReference type="InterPro" id="IPR040999">
    <property type="entry name" value="Mak_N_cap"/>
</dbReference>
<evidence type="ECO:0000256" key="1">
    <source>
        <dbReference type="ARBA" id="ARBA00022679"/>
    </source>
</evidence>
<keyword evidence="4" id="KW-0067">ATP-binding</keyword>
<evidence type="ECO:0000256" key="4">
    <source>
        <dbReference type="ARBA" id="ARBA00022840"/>
    </source>
</evidence>
<evidence type="ECO:0000259" key="5">
    <source>
        <dbReference type="Pfam" id="PF18085"/>
    </source>
</evidence>
<dbReference type="Pfam" id="PF18085">
    <property type="entry name" value="Mak_N_cap"/>
    <property type="match status" value="1"/>
</dbReference>
<keyword evidence="3" id="KW-0418">Kinase</keyword>